<protein>
    <submittedName>
        <fullName evidence="2">Uncharacterized protein</fullName>
    </submittedName>
</protein>
<evidence type="ECO:0000313" key="3">
    <source>
        <dbReference type="Proteomes" id="UP000053144"/>
    </source>
</evidence>
<name>A0A0L9V8P9_PHAAN</name>
<sequence>MLTHPIEDDCKSPSHGRALSRKVEVILEDGIYSTLWTTFGAIMDHSLKSNVDCLGHCIRPCSVGPQPSDDPTNGVDPAPHDQPTIEPYGRGEAQHPYWVGEHIWKSLLAHWNSPDYHNKCATAQSNSAYVHDKSRKTIEDFSVKLSHAILEMRSTPNATSQVNADDDDIIGHNAGLMSLVERRKDDYMGHDNLLPIIVLEEAY</sequence>
<gene>
    <name evidence="2" type="ORF">LR48_Vigan09g004700</name>
</gene>
<dbReference type="EMBL" id="CM003379">
    <property type="protein sequence ID" value="KOM51388.1"/>
    <property type="molecule type" value="Genomic_DNA"/>
</dbReference>
<dbReference type="Gramene" id="KOM51388">
    <property type="protein sequence ID" value="KOM51388"/>
    <property type="gene ID" value="LR48_Vigan09g004700"/>
</dbReference>
<reference evidence="3" key="1">
    <citation type="journal article" date="2015" name="Proc. Natl. Acad. Sci. U.S.A.">
        <title>Genome sequencing of adzuki bean (Vigna angularis) provides insight into high starch and low fat accumulation and domestication.</title>
        <authorList>
            <person name="Yang K."/>
            <person name="Tian Z."/>
            <person name="Chen C."/>
            <person name="Luo L."/>
            <person name="Zhao B."/>
            <person name="Wang Z."/>
            <person name="Yu L."/>
            <person name="Li Y."/>
            <person name="Sun Y."/>
            <person name="Li W."/>
            <person name="Chen Y."/>
            <person name="Li Y."/>
            <person name="Zhang Y."/>
            <person name="Ai D."/>
            <person name="Zhao J."/>
            <person name="Shang C."/>
            <person name="Ma Y."/>
            <person name="Wu B."/>
            <person name="Wang M."/>
            <person name="Gao L."/>
            <person name="Sun D."/>
            <person name="Zhang P."/>
            <person name="Guo F."/>
            <person name="Wang W."/>
            <person name="Li Y."/>
            <person name="Wang J."/>
            <person name="Varshney R.K."/>
            <person name="Wang J."/>
            <person name="Ling H.Q."/>
            <person name="Wan P."/>
        </authorList>
    </citation>
    <scope>NUCLEOTIDE SEQUENCE</scope>
    <source>
        <strain evidence="3">cv. Jingnong 6</strain>
    </source>
</reference>
<evidence type="ECO:0000313" key="2">
    <source>
        <dbReference type="EMBL" id="KOM51388.1"/>
    </source>
</evidence>
<evidence type="ECO:0000256" key="1">
    <source>
        <dbReference type="SAM" id="MobiDB-lite"/>
    </source>
</evidence>
<accession>A0A0L9V8P9</accession>
<proteinExistence type="predicted"/>
<feature type="region of interest" description="Disordered" evidence="1">
    <location>
        <begin position="65"/>
        <end position="91"/>
    </location>
</feature>
<organism evidence="2 3">
    <name type="scientific">Phaseolus angularis</name>
    <name type="common">Azuki bean</name>
    <name type="synonym">Vigna angularis</name>
    <dbReference type="NCBI Taxonomy" id="3914"/>
    <lineage>
        <taxon>Eukaryota</taxon>
        <taxon>Viridiplantae</taxon>
        <taxon>Streptophyta</taxon>
        <taxon>Embryophyta</taxon>
        <taxon>Tracheophyta</taxon>
        <taxon>Spermatophyta</taxon>
        <taxon>Magnoliopsida</taxon>
        <taxon>eudicotyledons</taxon>
        <taxon>Gunneridae</taxon>
        <taxon>Pentapetalae</taxon>
        <taxon>rosids</taxon>
        <taxon>fabids</taxon>
        <taxon>Fabales</taxon>
        <taxon>Fabaceae</taxon>
        <taxon>Papilionoideae</taxon>
        <taxon>50 kb inversion clade</taxon>
        <taxon>NPAAA clade</taxon>
        <taxon>indigoferoid/millettioid clade</taxon>
        <taxon>Phaseoleae</taxon>
        <taxon>Vigna</taxon>
    </lineage>
</organism>
<dbReference type="AlphaFoldDB" id="A0A0L9V8P9"/>
<dbReference type="Proteomes" id="UP000053144">
    <property type="component" value="Chromosome 9"/>
</dbReference>